<feature type="region of interest" description="Disordered" evidence="1">
    <location>
        <begin position="1"/>
        <end position="26"/>
    </location>
</feature>
<organism evidence="2 3">
    <name type="scientific">Staphylotrichum longicolle</name>
    <dbReference type="NCBI Taxonomy" id="669026"/>
    <lineage>
        <taxon>Eukaryota</taxon>
        <taxon>Fungi</taxon>
        <taxon>Dikarya</taxon>
        <taxon>Ascomycota</taxon>
        <taxon>Pezizomycotina</taxon>
        <taxon>Sordariomycetes</taxon>
        <taxon>Sordariomycetidae</taxon>
        <taxon>Sordariales</taxon>
        <taxon>Chaetomiaceae</taxon>
        <taxon>Staphylotrichum</taxon>
    </lineage>
</organism>
<evidence type="ECO:0000256" key="1">
    <source>
        <dbReference type="SAM" id="MobiDB-lite"/>
    </source>
</evidence>
<gene>
    <name evidence="2" type="ORF">NEMBOFW57_003625</name>
</gene>
<dbReference type="AlphaFoldDB" id="A0AAD4F881"/>
<evidence type="ECO:0000313" key="3">
    <source>
        <dbReference type="Proteomes" id="UP001197093"/>
    </source>
</evidence>
<reference evidence="2" key="1">
    <citation type="submission" date="2023-02" db="EMBL/GenBank/DDBJ databases">
        <authorList>
            <person name="Palmer J.M."/>
        </authorList>
    </citation>
    <scope>NUCLEOTIDE SEQUENCE</scope>
    <source>
        <strain evidence="2">FW57</strain>
    </source>
</reference>
<comment type="caution">
    <text evidence="2">The sequence shown here is derived from an EMBL/GenBank/DDBJ whole genome shotgun (WGS) entry which is preliminary data.</text>
</comment>
<feature type="compositionally biased region" description="Polar residues" evidence="1">
    <location>
        <begin position="1"/>
        <end position="11"/>
    </location>
</feature>
<proteinExistence type="predicted"/>
<name>A0AAD4F881_9PEZI</name>
<protein>
    <submittedName>
        <fullName evidence="2">Uncharacterized protein</fullName>
    </submittedName>
</protein>
<sequence length="80" mass="9009">MDVDSSMTETGFTGVINENRDAGEPKQLQTDRINTYKPDNVIGKIMYQRRQSETRAIAEHEKAIQAVLGELTKILQDRSG</sequence>
<dbReference type="EMBL" id="JAHCVI010000001">
    <property type="protein sequence ID" value="KAG7293572.1"/>
    <property type="molecule type" value="Genomic_DNA"/>
</dbReference>
<dbReference type="Proteomes" id="UP001197093">
    <property type="component" value="Unassembled WGS sequence"/>
</dbReference>
<accession>A0AAD4F881</accession>
<keyword evidence="3" id="KW-1185">Reference proteome</keyword>
<evidence type="ECO:0000313" key="2">
    <source>
        <dbReference type="EMBL" id="KAG7293572.1"/>
    </source>
</evidence>